<comment type="caution">
    <text evidence="2">The sequence shown here is derived from an EMBL/GenBank/DDBJ whole genome shotgun (WGS) entry which is preliminary data.</text>
</comment>
<dbReference type="CDD" id="cd02440">
    <property type="entry name" value="AdoMet_MTases"/>
    <property type="match status" value="1"/>
</dbReference>
<dbReference type="RefSeq" id="WP_111214105.1">
    <property type="nucleotide sequence ID" value="NZ_POTY01000068.1"/>
</dbReference>
<dbReference type="Gene3D" id="3.40.50.150">
    <property type="entry name" value="Vaccinia Virus protein VP39"/>
    <property type="match status" value="1"/>
</dbReference>
<feature type="domain" description="Methyltransferase" evidence="1">
    <location>
        <begin position="33"/>
        <end position="153"/>
    </location>
</feature>
<dbReference type="AlphaFoldDB" id="A0A2W2E2Z7"/>
<proteinExistence type="predicted"/>
<dbReference type="Proteomes" id="UP000248924">
    <property type="component" value="Unassembled WGS sequence"/>
</dbReference>
<dbReference type="InterPro" id="IPR025714">
    <property type="entry name" value="Methyltranfer_dom"/>
</dbReference>
<evidence type="ECO:0000313" key="3">
    <source>
        <dbReference type="Proteomes" id="UP000248924"/>
    </source>
</evidence>
<dbReference type="EMBL" id="POTY01000068">
    <property type="protein sequence ID" value="PZG18626.1"/>
    <property type="molecule type" value="Genomic_DNA"/>
</dbReference>
<accession>A0A2W2E2Z7</accession>
<dbReference type="InterPro" id="IPR029063">
    <property type="entry name" value="SAM-dependent_MTases_sf"/>
</dbReference>
<protein>
    <recommendedName>
        <fullName evidence="1">Methyltransferase domain-containing protein</fullName>
    </recommendedName>
</protein>
<evidence type="ECO:0000313" key="2">
    <source>
        <dbReference type="EMBL" id="PZG18626.1"/>
    </source>
</evidence>
<dbReference type="PANTHER" id="PTHR43861">
    <property type="entry name" value="TRANS-ACONITATE 2-METHYLTRANSFERASE-RELATED"/>
    <property type="match status" value="1"/>
</dbReference>
<dbReference type="PANTHER" id="PTHR43861:SF1">
    <property type="entry name" value="TRANS-ACONITATE 2-METHYLTRANSFERASE"/>
    <property type="match status" value="1"/>
</dbReference>
<keyword evidence="3" id="KW-1185">Reference proteome</keyword>
<organism evidence="2 3">
    <name type="scientific">Micromonospora craterilacus</name>
    <dbReference type="NCBI Taxonomy" id="1655439"/>
    <lineage>
        <taxon>Bacteria</taxon>
        <taxon>Bacillati</taxon>
        <taxon>Actinomycetota</taxon>
        <taxon>Actinomycetes</taxon>
        <taxon>Micromonosporales</taxon>
        <taxon>Micromonosporaceae</taxon>
        <taxon>Micromonospora</taxon>
    </lineage>
</organism>
<dbReference type="Pfam" id="PF13847">
    <property type="entry name" value="Methyltransf_31"/>
    <property type="match status" value="1"/>
</dbReference>
<name>A0A2W2E2Z7_9ACTN</name>
<reference evidence="2 3" key="1">
    <citation type="submission" date="2018-01" db="EMBL/GenBank/DDBJ databases">
        <title>Draft genome sequence of Jishengella sp. NA12.</title>
        <authorList>
            <person name="Sahin N."/>
            <person name="Ay H."/>
            <person name="Saygin H."/>
        </authorList>
    </citation>
    <scope>NUCLEOTIDE SEQUENCE [LARGE SCALE GENOMIC DNA]</scope>
    <source>
        <strain evidence="2 3">NA12</strain>
    </source>
</reference>
<evidence type="ECO:0000259" key="1">
    <source>
        <dbReference type="Pfam" id="PF13847"/>
    </source>
</evidence>
<gene>
    <name evidence="2" type="ORF">C1I95_13190</name>
</gene>
<sequence>MSLDFLDDVAALELQAAGEDVDAIVATLPIQNAQSILEVGCGSGAFTRALARVASSPVGDQSRRARVVGMDRSPASVAQAVPLARAEGLDNVEFVAADILDPASLVSLAGQFDIVICRYFLMYMTPGGLGEACLANMRTCARRDGLVACVEVDANFGEDRYPPPSERLDAVLRRIVPLYRERGLVDWRCGITLHHHLTTAGLREVRVRVVDGRCIAGGSPRALVQHGSMHVEELLAPCLAELGLADQTAEVAAEWRAYLAAPEGFVYTPVFLGVGRSV</sequence>
<dbReference type="OrthoDB" id="3366024at2"/>
<dbReference type="SUPFAM" id="SSF53335">
    <property type="entry name" value="S-adenosyl-L-methionine-dependent methyltransferases"/>
    <property type="match status" value="1"/>
</dbReference>